<evidence type="ECO:0000313" key="2">
    <source>
        <dbReference type="Proteomes" id="UP000010932"/>
    </source>
</evidence>
<dbReference type="PATRIC" id="fig|1134457.3.peg.3739"/>
<name>L7E821_MICAE</name>
<accession>L7E821</accession>
<comment type="caution">
    <text evidence="1">The sequence shown here is derived from an EMBL/GenBank/DDBJ whole genome shotgun (WGS) entry which is preliminary data.</text>
</comment>
<sequence>MTNINYIQLVDPINSPPLAEEQSRRWPVNHTWVRLSGFN</sequence>
<dbReference type="EMBL" id="ANKQ01000002">
    <property type="protein sequence ID" value="ELP55169.1"/>
    <property type="molecule type" value="Genomic_DNA"/>
</dbReference>
<gene>
    <name evidence="1" type="ORF">O53_3998</name>
</gene>
<reference evidence="1 2" key="1">
    <citation type="journal article" date="2013" name="Genome Announc.">
        <title>Whole-Genome Sequence of Microcystis aeruginosa TAIHU98, a Nontoxic Bloom-Forming Strain Isolated from Taihu Lake, China.</title>
        <authorList>
            <person name="Yang C."/>
            <person name="Zhang W."/>
            <person name="Ren M."/>
            <person name="Song L."/>
            <person name="Li T."/>
            <person name="Zhao J."/>
        </authorList>
    </citation>
    <scope>NUCLEOTIDE SEQUENCE [LARGE SCALE GENOMIC DNA]</scope>
    <source>
        <strain evidence="1 2">TAIHU98</strain>
    </source>
</reference>
<proteinExistence type="predicted"/>
<organism evidence="1 2">
    <name type="scientific">Microcystis aeruginosa TAIHU98</name>
    <dbReference type="NCBI Taxonomy" id="1134457"/>
    <lineage>
        <taxon>Bacteria</taxon>
        <taxon>Bacillati</taxon>
        <taxon>Cyanobacteriota</taxon>
        <taxon>Cyanophyceae</taxon>
        <taxon>Oscillatoriophycideae</taxon>
        <taxon>Chroococcales</taxon>
        <taxon>Microcystaceae</taxon>
        <taxon>Microcystis</taxon>
    </lineage>
</organism>
<protein>
    <submittedName>
        <fullName evidence="1">Uncharacterized protein</fullName>
    </submittedName>
</protein>
<dbReference type="Proteomes" id="UP000010932">
    <property type="component" value="Unassembled WGS sequence"/>
</dbReference>
<dbReference type="AlphaFoldDB" id="L7E821"/>
<evidence type="ECO:0000313" key="1">
    <source>
        <dbReference type="EMBL" id="ELP55169.1"/>
    </source>
</evidence>